<proteinExistence type="predicted"/>
<dbReference type="InterPro" id="IPR057251">
    <property type="entry name" value="FP_C"/>
</dbReference>
<comment type="caution">
    <text evidence="3">The sequence shown here is derived from an EMBL/GenBank/DDBJ whole genome shotgun (WGS) entry which is preliminary data.</text>
</comment>
<protein>
    <recommendedName>
        <fullName evidence="2">FP protein C-terminal domain-containing protein</fullName>
    </recommendedName>
</protein>
<dbReference type="SUPFAM" id="SSF57997">
    <property type="entry name" value="Tropomyosin"/>
    <property type="match status" value="1"/>
</dbReference>
<evidence type="ECO:0000313" key="4">
    <source>
        <dbReference type="Proteomes" id="UP000823941"/>
    </source>
</evidence>
<dbReference type="EMBL" id="JAHIBW010000027">
    <property type="protein sequence ID" value="KAG7297082.1"/>
    <property type="molecule type" value="Genomic_DNA"/>
</dbReference>
<reference evidence="3 4" key="1">
    <citation type="submission" date="2021-06" db="EMBL/GenBank/DDBJ databases">
        <title>A haploid diamondback moth (Plutella xylostella L.) genome assembly resolves 31 chromosomes and identifies a diamide resistance mutation.</title>
        <authorList>
            <person name="Ward C.M."/>
            <person name="Perry K.D."/>
            <person name="Baker G."/>
            <person name="Powis K."/>
            <person name="Heckel D.G."/>
            <person name="Baxter S.W."/>
        </authorList>
    </citation>
    <scope>NUCLEOTIDE SEQUENCE [LARGE SCALE GENOMIC DNA]</scope>
    <source>
        <strain evidence="3 4">LV</strain>
        <tissue evidence="3">Single pupa</tissue>
    </source>
</reference>
<dbReference type="Pfam" id="PF25298">
    <property type="entry name" value="Baculo_FP_2nd"/>
    <property type="match status" value="1"/>
</dbReference>
<feature type="coiled-coil region" evidence="1">
    <location>
        <begin position="78"/>
        <end position="161"/>
    </location>
</feature>
<evidence type="ECO:0000256" key="1">
    <source>
        <dbReference type="SAM" id="Coils"/>
    </source>
</evidence>
<organism evidence="3 4">
    <name type="scientific">Plutella xylostella</name>
    <name type="common">Diamondback moth</name>
    <name type="synonym">Plutella maculipennis</name>
    <dbReference type="NCBI Taxonomy" id="51655"/>
    <lineage>
        <taxon>Eukaryota</taxon>
        <taxon>Metazoa</taxon>
        <taxon>Ecdysozoa</taxon>
        <taxon>Arthropoda</taxon>
        <taxon>Hexapoda</taxon>
        <taxon>Insecta</taxon>
        <taxon>Pterygota</taxon>
        <taxon>Neoptera</taxon>
        <taxon>Endopterygota</taxon>
        <taxon>Lepidoptera</taxon>
        <taxon>Glossata</taxon>
        <taxon>Ditrysia</taxon>
        <taxon>Yponomeutoidea</taxon>
        <taxon>Plutellidae</taxon>
        <taxon>Plutella</taxon>
    </lineage>
</organism>
<dbReference type="Proteomes" id="UP000823941">
    <property type="component" value="Chromosome 27"/>
</dbReference>
<keyword evidence="4" id="KW-1185">Reference proteome</keyword>
<sequence>MPLNRTPPSIPTLSNTDCISENLCQSDPNLSLTSDHSVLSEQITQRIKRKRSTKQYDTTSDNLTGFKNEIKDFIKDLISNQNARLDRFENHIMEIKSQYTKIEDSNSSIEKSMNHMSDQLTSLENNISALEKERSNMVSQISLIEEKMENFERNLLKTSIEIRNVPKLSQGARETKEQLYALARSLSTILNVELKGSDIRDVMRYPSKKEAKSSTISIEFSNTLLKTRILQASKEYNKRNPSDKLNSSLLGLNSDKVPIYVAEKLSANSNRLFYMARSFTKSNNYLFCWTSEGRILIKKDTNSPYIVVKSESQLETIVKPNTA</sequence>
<keyword evidence="1" id="KW-0175">Coiled coil</keyword>
<evidence type="ECO:0000313" key="3">
    <source>
        <dbReference type="EMBL" id="KAG7297082.1"/>
    </source>
</evidence>
<gene>
    <name evidence="3" type="ORF">JYU34_020019</name>
</gene>
<name>A0ABQ7PVS2_PLUXY</name>
<feature type="domain" description="FP protein C-terminal" evidence="2">
    <location>
        <begin position="270"/>
        <end position="317"/>
    </location>
</feature>
<accession>A0ABQ7PVS2</accession>
<evidence type="ECO:0000259" key="2">
    <source>
        <dbReference type="Pfam" id="PF25298"/>
    </source>
</evidence>
<dbReference type="Gene3D" id="1.10.287.1490">
    <property type="match status" value="1"/>
</dbReference>